<reference evidence="2 3" key="1">
    <citation type="journal article" date="2019" name="Emerg. Microbes Infect.">
        <title>Comprehensive subspecies identification of 175 nontuberculous mycobacteria species based on 7547 genomic profiles.</title>
        <authorList>
            <person name="Matsumoto Y."/>
            <person name="Kinjo T."/>
            <person name="Motooka D."/>
            <person name="Nabeya D."/>
            <person name="Jung N."/>
            <person name="Uechi K."/>
            <person name="Horii T."/>
            <person name="Iida T."/>
            <person name="Fujita J."/>
            <person name="Nakamura S."/>
        </authorList>
    </citation>
    <scope>NUCLEOTIDE SEQUENCE [LARGE SCALE GENOMIC DNA]</scope>
    <source>
        <strain evidence="2 3">JCM 15658</strain>
    </source>
</reference>
<proteinExistence type="predicted"/>
<dbReference type="EMBL" id="AP022617">
    <property type="protein sequence ID" value="BBZ63417.1"/>
    <property type="molecule type" value="Genomic_DNA"/>
</dbReference>
<keyword evidence="3" id="KW-1185">Reference proteome</keyword>
<dbReference type="GO" id="GO:0004540">
    <property type="term" value="F:RNA nuclease activity"/>
    <property type="evidence" value="ECO:0007669"/>
    <property type="project" value="InterPro"/>
</dbReference>
<organism evidence="2 3">
    <name type="scientific">Mycolicibacterium monacense</name>
    <name type="common">Mycobacterium monacense</name>
    <dbReference type="NCBI Taxonomy" id="85693"/>
    <lineage>
        <taxon>Bacteria</taxon>
        <taxon>Bacillati</taxon>
        <taxon>Actinomycetota</taxon>
        <taxon>Actinomycetes</taxon>
        <taxon>Mycobacteriales</taxon>
        <taxon>Mycobacteriaceae</taxon>
        <taxon>Mycolicibacterium</taxon>
    </lineage>
</organism>
<dbReference type="PANTHER" id="PTHR35458:SF8">
    <property type="entry name" value="SLR0650 PROTEIN"/>
    <property type="match status" value="1"/>
</dbReference>
<sequence length="233" mass="26196">MSKRRVGVYIDYSNVYAGARDAFGLTREPGYRGNVNPLYLAKRVALQSPGAGAPPRRDTHELHLTKVFRGAPDPARDPRGALMEAKRAAQWEKWGCKVYRQTVNYKGDGTAEEKGVDVRLANTMLIDALRGEVDTVVLVSADKDFRYAILQVLDETQVEVEVAIWQAIPGGTAVGRIEIRPERPEAAEVPFHPLDRTVFGRVEDKIDYRNMPVPEGWRGPVPDMQWRPSSNRR</sequence>
<dbReference type="PANTHER" id="PTHR35458">
    <property type="entry name" value="SLR0755 PROTEIN"/>
    <property type="match status" value="1"/>
</dbReference>
<dbReference type="InterPro" id="IPR021139">
    <property type="entry name" value="NYN"/>
</dbReference>
<evidence type="ECO:0000313" key="2">
    <source>
        <dbReference type="EMBL" id="BBZ63417.1"/>
    </source>
</evidence>
<evidence type="ECO:0000313" key="3">
    <source>
        <dbReference type="Proteomes" id="UP000466039"/>
    </source>
</evidence>
<protein>
    <recommendedName>
        <fullName evidence="1">NYN domain-containing protein</fullName>
    </recommendedName>
</protein>
<dbReference type="InterPro" id="IPR047140">
    <property type="entry name" value="LabA"/>
</dbReference>
<dbReference type="Gene3D" id="3.40.50.1010">
    <property type="entry name" value="5'-nuclease"/>
    <property type="match status" value="1"/>
</dbReference>
<gene>
    <name evidence="2" type="ORF">MMON_47180</name>
</gene>
<feature type="domain" description="NYN" evidence="1">
    <location>
        <begin position="101"/>
        <end position="164"/>
    </location>
</feature>
<dbReference type="Proteomes" id="UP000466039">
    <property type="component" value="Chromosome"/>
</dbReference>
<dbReference type="Pfam" id="PF01936">
    <property type="entry name" value="NYN"/>
    <property type="match status" value="1"/>
</dbReference>
<accession>A0AAD1J5K1</accession>
<evidence type="ECO:0000259" key="1">
    <source>
        <dbReference type="Pfam" id="PF01936"/>
    </source>
</evidence>
<name>A0AAD1J5K1_MYCMB</name>
<dbReference type="AlphaFoldDB" id="A0AAD1J5K1"/>